<name>A0ABP9I0Q7_9ACTN</name>
<keyword evidence="1" id="KW-0436">Ligase</keyword>
<sequence>MDAPLVVTLQLDAAGQARFDALRAAHFPPGRNHLAAHVTMFHALPGAQLPAVLEDVRRTAVREPFAVAVPGLRFLGRGVAYELASEELLRVRAELAAAWRPWLTAQDAQRWKPHVTVQNKVDPALARALHAELSAAPLPPAVTGTGLALWRYLGGPWEPVVAVPFEAPDPRPTV</sequence>
<dbReference type="Gene3D" id="3.90.1140.10">
    <property type="entry name" value="Cyclic phosphodiesterase"/>
    <property type="match status" value="1"/>
</dbReference>
<protein>
    <submittedName>
        <fullName evidence="1">2'-5' RNA ligase family protein</fullName>
    </submittedName>
</protein>
<comment type="caution">
    <text evidence="1">The sequence shown here is derived from an EMBL/GenBank/DDBJ whole genome shotgun (WGS) entry which is preliminary data.</text>
</comment>
<accession>A0ABP9I0Q7</accession>
<proteinExistence type="predicted"/>
<reference evidence="2" key="1">
    <citation type="journal article" date="2019" name="Int. J. Syst. Evol. Microbiol.">
        <title>The Global Catalogue of Microorganisms (GCM) 10K type strain sequencing project: providing services to taxonomists for standard genome sequencing and annotation.</title>
        <authorList>
            <consortium name="The Broad Institute Genomics Platform"/>
            <consortium name="The Broad Institute Genome Sequencing Center for Infectious Disease"/>
            <person name="Wu L."/>
            <person name="Ma J."/>
        </authorList>
    </citation>
    <scope>NUCLEOTIDE SEQUENCE [LARGE SCALE GENOMIC DNA]</scope>
    <source>
        <strain evidence="2">JCM 18126</strain>
    </source>
</reference>
<dbReference type="SUPFAM" id="SSF55144">
    <property type="entry name" value="LigT-like"/>
    <property type="match status" value="1"/>
</dbReference>
<gene>
    <name evidence="1" type="ORF">GCM10023225_24420</name>
</gene>
<evidence type="ECO:0000313" key="2">
    <source>
        <dbReference type="Proteomes" id="UP001501195"/>
    </source>
</evidence>
<organism evidence="1 2">
    <name type="scientific">Kineococcus glutinatus</name>
    <dbReference type="NCBI Taxonomy" id="1070872"/>
    <lineage>
        <taxon>Bacteria</taxon>
        <taxon>Bacillati</taxon>
        <taxon>Actinomycetota</taxon>
        <taxon>Actinomycetes</taxon>
        <taxon>Kineosporiales</taxon>
        <taxon>Kineosporiaceae</taxon>
        <taxon>Kineococcus</taxon>
    </lineage>
</organism>
<dbReference type="InterPro" id="IPR009097">
    <property type="entry name" value="Cyclic_Pdiesterase"/>
</dbReference>
<dbReference type="EMBL" id="BAABIL010000381">
    <property type="protein sequence ID" value="GAA4984459.1"/>
    <property type="molecule type" value="Genomic_DNA"/>
</dbReference>
<dbReference type="Pfam" id="PF13563">
    <property type="entry name" value="2_5_RNA_ligase2"/>
    <property type="match status" value="1"/>
</dbReference>
<evidence type="ECO:0000313" key="1">
    <source>
        <dbReference type="EMBL" id="GAA4984459.1"/>
    </source>
</evidence>
<dbReference type="RefSeq" id="WP_345712867.1">
    <property type="nucleotide sequence ID" value="NZ_BAABIL010000381.1"/>
</dbReference>
<dbReference type="GO" id="GO:0016874">
    <property type="term" value="F:ligase activity"/>
    <property type="evidence" value="ECO:0007669"/>
    <property type="project" value="UniProtKB-KW"/>
</dbReference>
<keyword evidence="2" id="KW-1185">Reference proteome</keyword>
<dbReference type="Proteomes" id="UP001501195">
    <property type="component" value="Unassembled WGS sequence"/>
</dbReference>